<feature type="compositionally biased region" description="Polar residues" evidence="1">
    <location>
        <begin position="1"/>
        <end position="16"/>
    </location>
</feature>
<sequence length="209" mass="23705">MAPQGSTSAADTQTAEFDSPIPRRTREQQRALTSKLLTLDTLAGRIQYLLEHESFYYMLRDEPVTDPALIDSNPRGLKRKTARVPFIAHWIEGRTGHRVSKQALYKIRDGDTLQVRSMISNTLEEFWRLEHLLLDLTVPASRFTDLTDEQDLDELEQRTYDLMSKVGLTGVRAREVKASLSHSGIENRYAFVQILEAIARDQGTGGVTD</sequence>
<dbReference type="EMBL" id="VMNW02000008">
    <property type="protein sequence ID" value="KAA9163967.1"/>
    <property type="molecule type" value="Genomic_DNA"/>
</dbReference>
<dbReference type="AlphaFoldDB" id="A0A5N0VC45"/>
<evidence type="ECO:0000313" key="2">
    <source>
        <dbReference type="EMBL" id="KAA9163967.1"/>
    </source>
</evidence>
<proteinExistence type="predicted"/>
<feature type="region of interest" description="Disordered" evidence="1">
    <location>
        <begin position="1"/>
        <end position="28"/>
    </location>
</feature>
<dbReference type="OrthoDB" id="3625658at2"/>
<protein>
    <submittedName>
        <fullName evidence="2">Uncharacterized protein</fullName>
    </submittedName>
</protein>
<evidence type="ECO:0000313" key="3">
    <source>
        <dbReference type="Proteomes" id="UP000319769"/>
    </source>
</evidence>
<gene>
    <name evidence="2" type="ORF">FPZ12_008020</name>
</gene>
<reference evidence="2" key="1">
    <citation type="submission" date="2019-09" db="EMBL/GenBank/DDBJ databases">
        <authorList>
            <person name="Teo W.F.A."/>
            <person name="Duangmal K."/>
        </authorList>
    </citation>
    <scope>NUCLEOTIDE SEQUENCE [LARGE SCALE GENOMIC DNA]</scope>
    <source>
        <strain evidence="2">K81G1</strain>
    </source>
</reference>
<keyword evidence="3" id="KW-1185">Reference proteome</keyword>
<comment type="caution">
    <text evidence="2">The sequence shown here is derived from an EMBL/GenBank/DDBJ whole genome shotgun (WGS) entry which is preliminary data.</text>
</comment>
<organism evidence="2 3">
    <name type="scientific">Amycolatopsis acidicola</name>
    <dbReference type="NCBI Taxonomy" id="2596893"/>
    <lineage>
        <taxon>Bacteria</taxon>
        <taxon>Bacillati</taxon>
        <taxon>Actinomycetota</taxon>
        <taxon>Actinomycetes</taxon>
        <taxon>Pseudonocardiales</taxon>
        <taxon>Pseudonocardiaceae</taxon>
        <taxon>Amycolatopsis</taxon>
    </lineage>
</organism>
<name>A0A5N0VC45_9PSEU</name>
<accession>A0A5N0VC45</accession>
<dbReference type="RefSeq" id="WP_144757706.1">
    <property type="nucleotide sequence ID" value="NZ_VMNW02000008.1"/>
</dbReference>
<dbReference type="Proteomes" id="UP000319769">
    <property type="component" value="Unassembled WGS sequence"/>
</dbReference>
<evidence type="ECO:0000256" key="1">
    <source>
        <dbReference type="SAM" id="MobiDB-lite"/>
    </source>
</evidence>